<organism evidence="2 3">
    <name type="scientific">Phyllobacterium zundukense</name>
    <dbReference type="NCBI Taxonomy" id="1867719"/>
    <lineage>
        <taxon>Bacteria</taxon>
        <taxon>Pseudomonadati</taxon>
        <taxon>Pseudomonadota</taxon>
        <taxon>Alphaproteobacteria</taxon>
        <taxon>Hyphomicrobiales</taxon>
        <taxon>Phyllobacteriaceae</taxon>
        <taxon>Phyllobacterium</taxon>
    </lineage>
</organism>
<feature type="domain" description="HNH nuclease" evidence="1">
    <location>
        <begin position="52"/>
        <end position="101"/>
    </location>
</feature>
<reference evidence="2 3" key="1">
    <citation type="journal article" date="2017" name="Int J Environ Stud">
        <title>Does the Miocene-Pliocene relict legume Oxytropis triphylla form nitrogen-fixing nodules with a combination of bacterial strains?</title>
        <authorList>
            <person name="Safronova V."/>
            <person name="Belimov A."/>
            <person name="Sazanova A."/>
            <person name="Kuznetsova I."/>
            <person name="Popova J."/>
            <person name="Andronov E."/>
            <person name="Verkhozina A."/>
            <person name="Tikhonovich I."/>
        </authorList>
    </citation>
    <scope>NUCLEOTIDE SEQUENCE [LARGE SCALE GENOMIC DNA]</scope>
    <source>
        <strain evidence="2 3">Tri-38</strain>
    </source>
</reference>
<keyword evidence="2" id="KW-0255">Endonuclease</keyword>
<dbReference type="Proteomes" id="UP000232163">
    <property type="component" value="Unassembled WGS sequence"/>
</dbReference>
<dbReference type="Pfam" id="PF01844">
    <property type="entry name" value="HNH"/>
    <property type="match status" value="1"/>
</dbReference>
<dbReference type="InterPro" id="IPR002711">
    <property type="entry name" value="HNH"/>
</dbReference>
<keyword evidence="3" id="KW-1185">Reference proteome</keyword>
<keyword evidence="2" id="KW-0378">Hydrolase</keyword>
<keyword evidence="2" id="KW-0540">Nuclease</keyword>
<protein>
    <submittedName>
        <fullName evidence="2">HNH endonuclease</fullName>
    </submittedName>
</protein>
<accession>A0A2N9W449</accession>
<comment type="caution">
    <text evidence="2">The sequence shown here is derived from an EMBL/GenBank/DDBJ whole genome shotgun (WGS) entry which is preliminary data.</text>
</comment>
<evidence type="ECO:0000313" key="3">
    <source>
        <dbReference type="Proteomes" id="UP000232163"/>
    </source>
</evidence>
<dbReference type="EMBL" id="MZMT01000003">
    <property type="protein sequence ID" value="PIO46517.1"/>
    <property type="molecule type" value="Genomic_DNA"/>
</dbReference>
<dbReference type="GO" id="GO:0004519">
    <property type="term" value="F:endonuclease activity"/>
    <property type="evidence" value="ECO:0007669"/>
    <property type="project" value="UniProtKB-KW"/>
</dbReference>
<gene>
    <name evidence="2" type="ORF">B5P45_01580</name>
</gene>
<dbReference type="SMART" id="SM00507">
    <property type="entry name" value="HNHc"/>
    <property type="match status" value="1"/>
</dbReference>
<proteinExistence type="predicted"/>
<name>A0A2N9W449_9HYPH</name>
<dbReference type="GO" id="GO:0008270">
    <property type="term" value="F:zinc ion binding"/>
    <property type="evidence" value="ECO:0007669"/>
    <property type="project" value="InterPro"/>
</dbReference>
<sequence>MARPPHLCSCGKIVAHGVRCTCQAKQDRERKARFDLTRPSARERGYNNEWQKARAEYLRHHPICRCGAPAQCVDHIQPHKGNQRLFWNRANWQPLCLPCHNRHKQREERAKA</sequence>
<dbReference type="RefSeq" id="WP_099999334.1">
    <property type="nucleotide sequence ID" value="NZ_CP017940.1"/>
</dbReference>
<dbReference type="OrthoDB" id="5292295at2"/>
<dbReference type="AlphaFoldDB" id="A0A2N9W449"/>
<evidence type="ECO:0000259" key="1">
    <source>
        <dbReference type="SMART" id="SM00507"/>
    </source>
</evidence>
<dbReference type="GO" id="GO:0003676">
    <property type="term" value="F:nucleic acid binding"/>
    <property type="evidence" value="ECO:0007669"/>
    <property type="project" value="InterPro"/>
</dbReference>
<evidence type="ECO:0000313" key="2">
    <source>
        <dbReference type="EMBL" id="PIO46517.1"/>
    </source>
</evidence>
<dbReference type="InterPro" id="IPR003615">
    <property type="entry name" value="HNH_nuc"/>
</dbReference>